<evidence type="ECO:0000313" key="2">
    <source>
        <dbReference type="EMBL" id="KAL3501806.1"/>
    </source>
</evidence>
<comment type="caution">
    <text evidence="2">The sequence shown here is derived from an EMBL/GenBank/DDBJ whole genome shotgun (WGS) entry which is preliminary data.</text>
</comment>
<gene>
    <name evidence="2" type="ORF">ACH5RR_036255</name>
</gene>
<feature type="coiled-coil region" evidence="1">
    <location>
        <begin position="2"/>
        <end position="29"/>
    </location>
</feature>
<dbReference type="AlphaFoldDB" id="A0ABD2Y511"/>
<accession>A0ABD2Y511</accession>
<dbReference type="EMBL" id="JBJUIK010000015">
    <property type="protein sequence ID" value="KAL3501806.1"/>
    <property type="molecule type" value="Genomic_DNA"/>
</dbReference>
<sequence>MEAKIDAKIARIENQIQSVESELLQFQERLVHYQVPPPLDPSEPDGAMKWVTNRICELDEKKQALLAEKQELEELKVHAQNEDLQYIVESSRHRF</sequence>
<proteinExistence type="predicted"/>
<protein>
    <submittedName>
        <fullName evidence="2">Uncharacterized protein</fullName>
    </submittedName>
</protein>
<keyword evidence="3" id="KW-1185">Reference proteome</keyword>
<keyword evidence="1" id="KW-0175">Coiled coil</keyword>
<reference evidence="2 3" key="1">
    <citation type="submission" date="2024-11" db="EMBL/GenBank/DDBJ databases">
        <title>A near-complete genome assembly of Cinchona calisaya.</title>
        <authorList>
            <person name="Lian D.C."/>
            <person name="Zhao X.W."/>
            <person name="Wei L."/>
        </authorList>
    </citation>
    <scope>NUCLEOTIDE SEQUENCE [LARGE SCALE GENOMIC DNA]</scope>
    <source>
        <tissue evidence="2">Nenye</tissue>
    </source>
</reference>
<dbReference type="Proteomes" id="UP001630127">
    <property type="component" value="Unassembled WGS sequence"/>
</dbReference>
<organism evidence="2 3">
    <name type="scientific">Cinchona calisaya</name>
    <dbReference type="NCBI Taxonomy" id="153742"/>
    <lineage>
        <taxon>Eukaryota</taxon>
        <taxon>Viridiplantae</taxon>
        <taxon>Streptophyta</taxon>
        <taxon>Embryophyta</taxon>
        <taxon>Tracheophyta</taxon>
        <taxon>Spermatophyta</taxon>
        <taxon>Magnoliopsida</taxon>
        <taxon>eudicotyledons</taxon>
        <taxon>Gunneridae</taxon>
        <taxon>Pentapetalae</taxon>
        <taxon>asterids</taxon>
        <taxon>lamiids</taxon>
        <taxon>Gentianales</taxon>
        <taxon>Rubiaceae</taxon>
        <taxon>Cinchonoideae</taxon>
        <taxon>Cinchoneae</taxon>
        <taxon>Cinchona</taxon>
    </lineage>
</organism>
<evidence type="ECO:0000256" key="1">
    <source>
        <dbReference type="SAM" id="Coils"/>
    </source>
</evidence>
<name>A0ABD2Y511_9GENT</name>
<evidence type="ECO:0000313" key="3">
    <source>
        <dbReference type="Proteomes" id="UP001630127"/>
    </source>
</evidence>